<dbReference type="EMBL" id="VIIS01001261">
    <property type="protein sequence ID" value="KAF0300467.1"/>
    <property type="molecule type" value="Genomic_DNA"/>
</dbReference>
<organism evidence="1 2">
    <name type="scientific">Amphibalanus amphitrite</name>
    <name type="common">Striped barnacle</name>
    <name type="synonym">Balanus amphitrite</name>
    <dbReference type="NCBI Taxonomy" id="1232801"/>
    <lineage>
        <taxon>Eukaryota</taxon>
        <taxon>Metazoa</taxon>
        <taxon>Ecdysozoa</taxon>
        <taxon>Arthropoda</taxon>
        <taxon>Crustacea</taxon>
        <taxon>Multicrustacea</taxon>
        <taxon>Cirripedia</taxon>
        <taxon>Thoracica</taxon>
        <taxon>Thoracicalcarea</taxon>
        <taxon>Balanomorpha</taxon>
        <taxon>Balanoidea</taxon>
        <taxon>Balanidae</taxon>
        <taxon>Amphibalaninae</taxon>
        <taxon>Amphibalanus</taxon>
    </lineage>
</organism>
<comment type="caution">
    <text evidence="1">The sequence shown here is derived from an EMBL/GenBank/DDBJ whole genome shotgun (WGS) entry which is preliminary data.</text>
</comment>
<dbReference type="AlphaFoldDB" id="A0A6A4VWU9"/>
<accession>A0A6A4VWU9</accession>
<name>A0A6A4VWU9_AMPAM</name>
<reference evidence="1 2" key="1">
    <citation type="submission" date="2019-07" db="EMBL/GenBank/DDBJ databases">
        <title>Draft genome assembly of a fouling barnacle, Amphibalanus amphitrite (Darwin, 1854): The first reference genome for Thecostraca.</title>
        <authorList>
            <person name="Kim W."/>
        </authorList>
    </citation>
    <scope>NUCLEOTIDE SEQUENCE [LARGE SCALE GENOMIC DNA]</scope>
    <source>
        <strain evidence="1">SNU_AA5</strain>
        <tissue evidence="1">Soma without cirri and trophi</tissue>
    </source>
</reference>
<protein>
    <submittedName>
        <fullName evidence="1">Uncharacterized protein</fullName>
    </submittedName>
</protein>
<evidence type="ECO:0000313" key="2">
    <source>
        <dbReference type="Proteomes" id="UP000440578"/>
    </source>
</evidence>
<proteinExistence type="predicted"/>
<gene>
    <name evidence="1" type="ORF">FJT64_027023</name>
</gene>
<sequence length="115" mass="12907">MPTSVQPRHDVGWMSAAMVHWKRDLDLYTIGRPLERNAGFWLNYMKGLKAESRALRGVTPPLSSEAIHVAPEYSAEVSTSKRSVEVRQALVNVVETRPVYQLKMAPAVPQYSALN</sequence>
<keyword evidence="2" id="KW-1185">Reference proteome</keyword>
<dbReference type="OrthoDB" id="6391507at2759"/>
<dbReference type="Proteomes" id="UP000440578">
    <property type="component" value="Unassembled WGS sequence"/>
</dbReference>
<evidence type="ECO:0000313" key="1">
    <source>
        <dbReference type="EMBL" id="KAF0300467.1"/>
    </source>
</evidence>